<accession>A0A9P7Z2X0</accession>
<feature type="region of interest" description="Disordered" evidence="1">
    <location>
        <begin position="375"/>
        <end position="426"/>
    </location>
</feature>
<evidence type="ECO:0000256" key="1">
    <source>
        <dbReference type="SAM" id="MobiDB-lite"/>
    </source>
</evidence>
<feature type="compositionally biased region" description="Low complexity" evidence="1">
    <location>
        <begin position="458"/>
        <end position="471"/>
    </location>
</feature>
<protein>
    <submittedName>
        <fullName evidence="2">Uncharacterized protein</fullName>
    </submittedName>
</protein>
<feature type="compositionally biased region" description="Basic and acidic residues" evidence="1">
    <location>
        <begin position="660"/>
        <end position="671"/>
    </location>
</feature>
<dbReference type="AlphaFoldDB" id="A0A9P7Z2X0"/>
<organism evidence="2 3">
    <name type="scientific">Calycina marina</name>
    <dbReference type="NCBI Taxonomy" id="1763456"/>
    <lineage>
        <taxon>Eukaryota</taxon>
        <taxon>Fungi</taxon>
        <taxon>Dikarya</taxon>
        <taxon>Ascomycota</taxon>
        <taxon>Pezizomycotina</taxon>
        <taxon>Leotiomycetes</taxon>
        <taxon>Helotiales</taxon>
        <taxon>Pezizellaceae</taxon>
        <taxon>Calycina</taxon>
    </lineage>
</organism>
<evidence type="ECO:0000313" key="2">
    <source>
        <dbReference type="EMBL" id="KAG9244613.1"/>
    </source>
</evidence>
<dbReference type="OrthoDB" id="10620346at2759"/>
<feature type="region of interest" description="Disordered" evidence="1">
    <location>
        <begin position="656"/>
        <end position="691"/>
    </location>
</feature>
<feature type="compositionally biased region" description="Polar residues" evidence="1">
    <location>
        <begin position="443"/>
        <end position="456"/>
    </location>
</feature>
<feature type="compositionally biased region" description="Basic and acidic residues" evidence="1">
    <location>
        <begin position="625"/>
        <end position="639"/>
    </location>
</feature>
<name>A0A9P7Z2X0_9HELO</name>
<gene>
    <name evidence="2" type="ORF">BJ878DRAFT_479992</name>
</gene>
<reference evidence="2" key="1">
    <citation type="journal article" date="2021" name="IMA Fungus">
        <title>Genomic characterization of three marine fungi, including Emericellopsis atlantica sp. nov. with signatures of a generalist lifestyle and marine biomass degradation.</title>
        <authorList>
            <person name="Hagestad O.C."/>
            <person name="Hou L."/>
            <person name="Andersen J.H."/>
            <person name="Hansen E.H."/>
            <person name="Altermark B."/>
            <person name="Li C."/>
            <person name="Kuhnert E."/>
            <person name="Cox R.J."/>
            <person name="Crous P.W."/>
            <person name="Spatafora J.W."/>
            <person name="Lail K."/>
            <person name="Amirebrahimi M."/>
            <person name="Lipzen A."/>
            <person name="Pangilinan J."/>
            <person name="Andreopoulos W."/>
            <person name="Hayes R.D."/>
            <person name="Ng V."/>
            <person name="Grigoriev I.V."/>
            <person name="Jackson S.A."/>
            <person name="Sutton T.D.S."/>
            <person name="Dobson A.D.W."/>
            <person name="Rama T."/>
        </authorList>
    </citation>
    <scope>NUCLEOTIDE SEQUENCE</scope>
    <source>
        <strain evidence="2">TRa3180A</strain>
    </source>
</reference>
<dbReference type="Proteomes" id="UP000887226">
    <property type="component" value="Unassembled WGS sequence"/>
</dbReference>
<feature type="region of interest" description="Disordered" evidence="1">
    <location>
        <begin position="443"/>
        <end position="474"/>
    </location>
</feature>
<proteinExistence type="predicted"/>
<evidence type="ECO:0000313" key="3">
    <source>
        <dbReference type="Proteomes" id="UP000887226"/>
    </source>
</evidence>
<feature type="region of interest" description="Disordered" evidence="1">
    <location>
        <begin position="606"/>
        <end position="639"/>
    </location>
</feature>
<comment type="caution">
    <text evidence="2">The sequence shown here is derived from an EMBL/GenBank/DDBJ whole genome shotgun (WGS) entry which is preliminary data.</text>
</comment>
<feature type="region of interest" description="Disordered" evidence="1">
    <location>
        <begin position="68"/>
        <end position="88"/>
    </location>
</feature>
<feature type="compositionally biased region" description="Polar residues" evidence="1">
    <location>
        <begin position="674"/>
        <end position="691"/>
    </location>
</feature>
<dbReference type="EMBL" id="MU253894">
    <property type="protein sequence ID" value="KAG9244613.1"/>
    <property type="molecule type" value="Genomic_DNA"/>
</dbReference>
<feature type="compositionally biased region" description="Polar residues" evidence="1">
    <location>
        <begin position="384"/>
        <end position="393"/>
    </location>
</feature>
<sequence>MVVEVSSSNYHSGPRMDIFTHWRHSGNDTVKDKAVSRQFSTKSRPFSPSSIVVPSIRTVVLTPLIDKHPVMSSPLPTPPNSKKDVLSRLRPQRQVTNKSSDVNLSSLSPPATFTKFRKQLSTRIKRPQKGSFYIKDGAISDSIVDSRKRVAVSNGKINPGNDGTELDLSLDSDEEEIEMPEEKEFVNDRRISESGDDTGLAEGTYMSMGWDVGIDGGKFGIEPPPEKPAFAAELEGTTPATIVELEGSSIQAISSSEKEFAYSIAEKEGYTPVSIRKKEDWRPQTPIRQVRHVGHLLKDTPPPARETSMASSMTRQGGAIKAPLFTNIGPMERSDPVDTTDPRGSIATIATARSMGSLLERNRHVDCIKPNSSAEQVSLPLRQKGSTQSNESNRLVPRNIGRVPSPLQERQPQGTEIQKRSETPLAIASITSSMESIASTIILSPTRYNPNPSPSRATRLSPERSSSTSPSNLLHERQCAGTLPLANITLPEPPLEQHPMFARHLLPGDIAPPPRSACPEQIAPTALMEKPKSLLGRDLIAMSEDETPQSLLEIDLAASSREPSPEPHSATTCRPITLFDREHAETLPIAMARAKPGQGAVIKRIKRKRVPASHESLASNAAADAEEHTPEEQVQRDRDAKLKAAAAVFLQKQVPIIEADQARETTDEVKEGTVGSSLTRQNSKGMSWLSL</sequence>
<keyword evidence="3" id="KW-1185">Reference proteome</keyword>